<dbReference type="AlphaFoldDB" id="A0A135I3C2"/>
<dbReference type="EMBL" id="LNTY01000059">
    <property type="protein sequence ID" value="KXF79946.1"/>
    <property type="molecule type" value="Genomic_DNA"/>
</dbReference>
<gene>
    <name evidence="1" type="ORF">ATN88_11885</name>
</gene>
<name>A0A135I3C2_9GAMM</name>
<evidence type="ECO:0000313" key="2">
    <source>
        <dbReference type="Proteomes" id="UP000070529"/>
    </source>
</evidence>
<accession>A0A135I3C2</accession>
<organism evidence="1 2">
    <name type="scientific">Enterovibrio coralii</name>
    <dbReference type="NCBI Taxonomy" id="294935"/>
    <lineage>
        <taxon>Bacteria</taxon>
        <taxon>Pseudomonadati</taxon>
        <taxon>Pseudomonadota</taxon>
        <taxon>Gammaproteobacteria</taxon>
        <taxon>Vibrionales</taxon>
        <taxon>Vibrionaceae</taxon>
        <taxon>Enterovibrio</taxon>
    </lineage>
</organism>
<protein>
    <submittedName>
        <fullName evidence="1">Uncharacterized protein</fullName>
    </submittedName>
</protein>
<dbReference type="RefSeq" id="WP_067419890.1">
    <property type="nucleotide sequence ID" value="NZ_LNTY01000059.1"/>
</dbReference>
<proteinExistence type="predicted"/>
<dbReference type="Proteomes" id="UP000070529">
    <property type="component" value="Unassembled WGS sequence"/>
</dbReference>
<keyword evidence="2" id="KW-1185">Reference proteome</keyword>
<comment type="caution">
    <text evidence="1">The sequence shown here is derived from an EMBL/GenBank/DDBJ whole genome shotgun (WGS) entry which is preliminary data.</text>
</comment>
<sequence length="322" mass="37121">MEALQPLDVQFEKARWHADLVGSGMFWCDLLVDERFSAELGVLSQYIVDYRVNLKNEMVHRLEDNLLFLFCRREKVRFDIYKRPSYNFLTKKTKFHFVIGKERRKVSASVSLKSFFFEDMANPKILYDSKFVTFIKNEKDNMTLSVHDFLSEVGIELGIKSEVVGTGTSSSPYYGNTEFHLDCFQRETEAYAEKDTDLIVFMNEYQVRKSEGLVQEISSLEDGDEETPPALSDTELLMLSRCFSLYFLGDDTATSMLVKNAVTNLSRFMRRSAISRIEVDHAYDADGEYIRLSGQEVASSASHAFAILWDDEKLVVDRGEIY</sequence>
<evidence type="ECO:0000313" key="1">
    <source>
        <dbReference type="EMBL" id="KXF79946.1"/>
    </source>
</evidence>
<reference evidence="1 2" key="1">
    <citation type="submission" date="2015-11" db="EMBL/GenBank/DDBJ databases">
        <title>Genomic Taxonomy of the Vibrionaceae.</title>
        <authorList>
            <person name="Gomez-Gil B."/>
            <person name="Enciso-Ibarra J."/>
        </authorList>
    </citation>
    <scope>NUCLEOTIDE SEQUENCE [LARGE SCALE GENOMIC DNA]</scope>
    <source>
        <strain evidence="1 2">CAIM 912</strain>
    </source>
</reference>
<dbReference type="OrthoDB" id="5916242at2"/>